<feature type="region of interest" description="Disordered" evidence="1">
    <location>
        <begin position="257"/>
        <end position="278"/>
    </location>
</feature>
<gene>
    <name evidence="2" type="ORF">PCASD_25020</name>
</gene>
<evidence type="ECO:0000256" key="1">
    <source>
        <dbReference type="SAM" id="MobiDB-lite"/>
    </source>
</evidence>
<accession>A0A2N5S161</accession>
<name>A0A2N5S161_9BASI</name>
<sequence length="328" mass="36659">MASDSLANLGFHFNFQKSPVKVKKPQHPKTSPVKVKKSRQPKNSPFKVKKPRPPKKKNFSTHKINPKQSNVAITGKSSPNETKKANYAPPNNSPSIKIPNMPVDILKDMKEVLHLHGLQLQEDSSEEMIHPAFQGNVTMPDLPEAPQTLIQASKGDLCVFCDEPMPLNPSCRLKKLGEYLQAKPEVQHRREPTNPWALHLPFPLTAGYCQMHQAELSIIPHGLSKQWPSTIDFENLPRTAGINRSNTAVRAVLEQPCSTGGRTGTVRPKQEPTGRTDLSDRSRLVLCDRSQELIGQACPTRRQVLRSDSACLATSQTRLFEHRSNCRV</sequence>
<organism evidence="2 3">
    <name type="scientific">Puccinia coronata f. sp. avenae</name>
    <dbReference type="NCBI Taxonomy" id="200324"/>
    <lineage>
        <taxon>Eukaryota</taxon>
        <taxon>Fungi</taxon>
        <taxon>Dikarya</taxon>
        <taxon>Basidiomycota</taxon>
        <taxon>Pucciniomycotina</taxon>
        <taxon>Pucciniomycetes</taxon>
        <taxon>Pucciniales</taxon>
        <taxon>Pucciniaceae</taxon>
        <taxon>Puccinia</taxon>
    </lineage>
</organism>
<feature type="compositionally biased region" description="Polar residues" evidence="1">
    <location>
        <begin position="61"/>
        <end position="80"/>
    </location>
</feature>
<protein>
    <submittedName>
        <fullName evidence="2">Uncharacterized protein</fullName>
    </submittedName>
</protein>
<evidence type="ECO:0000313" key="3">
    <source>
        <dbReference type="Proteomes" id="UP000235392"/>
    </source>
</evidence>
<comment type="caution">
    <text evidence="2">The sequence shown here is derived from an EMBL/GenBank/DDBJ whole genome shotgun (WGS) entry which is preliminary data.</text>
</comment>
<dbReference type="Proteomes" id="UP000235392">
    <property type="component" value="Unassembled WGS sequence"/>
</dbReference>
<reference evidence="2 3" key="1">
    <citation type="submission" date="2017-11" db="EMBL/GenBank/DDBJ databases">
        <title>De novo assembly and phasing of dikaryotic genomes from two isolates of Puccinia coronata f. sp. avenae, the causal agent of oat crown rust.</title>
        <authorList>
            <person name="Miller M.E."/>
            <person name="Zhang Y."/>
            <person name="Omidvar V."/>
            <person name="Sperschneider J."/>
            <person name="Schwessinger B."/>
            <person name="Raley C."/>
            <person name="Palmer J.M."/>
            <person name="Garnica D."/>
            <person name="Upadhyaya N."/>
            <person name="Rathjen J."/>
            <person name="Taylor J.M."/>
            <person name="Park R.F."/>
            <person name="Dodds P.N."/>
            <person name="Hirsch C.D."/>
            <person name="Kianian S.F."/>
            <person name="Figueroa M."/>
        </authorList>
    </citation>
    <scope>NUCLEOTIDE SEQUENCE [LARGE SCALE GENOMIC DNA]</scope>
    <source>
        <strain evidence="2">12SD80</strain>
    </source>
</reference>
<dbReference type="AlphaFoldDB" id="A0A2N5S161"/>
<evidence type="ECO:0000313" key="2">
    <source>
        <dbReference type="EMBL" id="PLW06991.1"/>
    </source>
</evidence>
<feature type="region of interest" description="Disordered" evidence="1">
    <location>
        <begin position="16"/>
        <end position="96"/>
    </location>
</feature>
<feature type="compositionally biased region" description="Basic residues" evidence="1">
    <location>
        <begin position="47"/>
        <end position="60"/>
    </location>
</feature>
<feature type="compositionally biased region" description="Basic and acidic residues" evidence="1">
    <location>
        <begin position="268"/>
        <end position="278"/>
    </location>
</feature>
<proteinExistence type="predicted"/>
<dbReference type="EMBL" id="PGCI01001167">
    <property type="protein sequence ID" value="PLW06991.1"/>
    <property type="molecule type" value="Genomic_DNA"/>
</dbReference>